<feature type="compositionally biased region" description="Polar residues" evidence="3">
    <location>
        <begin position="745"/>
        <end position="764"/>
    </location>
</feature>
<dbReference type="GO" id="GO:0048255">
    <property type="term" value="P:mRNA stabilization"/>
    <property type="evidence" value="ECO:0007669"/>
    <property type="project" value="InterPro"/>
</dbReference>
<feature type="region of interest" description="Disordered" evidence="3">
    <location>
        <begin position="1"/>
        <end position="143"/>
    </location>
</feature>
<dbReference type="AlphaFoldDB" id="A0A815D6R0"/>
<dbReference type="Proteomes" id="UP000663877">
    <property type="component" value="Unassembled WGS sequence"/>
</dbReference>
<dbReference type="GO" id="GO:0045727">
    <property type="term" value="P:positive regulation of translation"/>
    <property type="evidence" value="ECO:0007669"/>
    <property type="project" value="TreeGrafter"/>
</dbReference>
<reference evidence="5" key="1">
    <citation type="submission" date="2021-02" db="EMBL/GenBank/DDBJ databases">
        <authorList>
            <person name="Nowell W R."/>
        </authorList>
    </citation>
    <scope>NUCLEOTIDE SEQUENCE</scope>
</reference>
<dbReference type="EMBL" id="CAJNOI010000494">
    <property type="protein sequence ID" value="CAF1292990.1"/>
    <property type="molecule type" value="Genomic_DNA"/>
</dbReference>
<dbReference type="PANTHER" id="PTHR22792">
    <property type="entry name" value="LUPUS LA PROTEIN-RELATED"/>
    <property type="match status" value="1"/>
</dbReference>
<feature type="compositionally biased region" description="Polar residues" evidence="3">
    <location>
        <begin position="573"/>
        <end position="586"/>
    </location>
</feature>
<feature type="compositionally biased region" description="Polar residues" evidence="3">
    <location>
        <begin position="632"/>
        <end position="661"/>
    </location>
</feature>
<dbReference type="GO" id="GO:0000339">
    <property type="term" value="F:RNA cap binding"/>
    <property type="evidence" value="ECO:0007669"/>
    <property type="project" value="InterPro"/>
</dbReference>
<dbReference type="Gene3D" id="1.10.10.10">
    <property type="entry name" value="Winged helix-like DNA-binding domain superfamily/Winged helix DNA-binding domain"/>
    <property type="match status" value="1"/>
</dbReference>
<evidence type="ECO:0000259" key="4">
    <source>
        <dbReference type="PROSITE" id="PS50961"/>
    </source>
</evidence>
<evidence type="ECO:0000256" key="2">
    <source>
        <dbReference type="PROSITE-ProRule" id="PRU00332"/>
    </source>
</evidence>
<dbReference type="GO" id="GO:0010494">
    <property type="term" value="C:cytoplasmic stress granule"/>
    <property type="evidence" value="ECO:0007669"/>
    <property type="project" value="TreeGrafter"/>
</dbReference>
<dbReference type="OrthoDB" id="340227at2759"/>
<feature type="region of interest" description="Disordered" evidence="3">
    <location>
        <begin position="398"/>
        <end position="419"/>
    </location>
</feature>
<dbReference type="PANTHER" id="PTHR22792:SF132">
    <property type="entry name" value="LA-RELATED PROTEIN 1"/>
    <property type="match status" value="1"/>
</dbReference>
<dbReference type="Pfam" id="PF05383">
    <property type="entry name" value="La"/>
    <property type="match status" value="1"/>
</dbReference>
<evidence type="ECO:0000256" key="3">
    <source>
        <dbReference type="SAM" id="MobiDB-lite"/>
    </source>
</evidence>
<feature type="region of interest" description="Disordered" evidence="3">
    <location>
        <begin position="979"/>
        <end position="1016"/>
    </location>
</feature>
<dbReference type="InterPro" id="IPR006607">
    <property type="entry name" value="DM15"/>
</dbReference>
<dbReference type="SMART" id="SM00715">
    <property type="entry name" value="LA"/>
    <property type="match status" value="1"/>
</dbReference>
<keyword evidence="7" id="KW-1185">Reference proteome</keyword>
<dbReference type="EMBL" id="CAJNOM010000680">
    <property type="protein sequence ID" value="CAF1539929.1"/>
    <property type="molecule type" value="Genomic_DNA"/>
</dbReference>
<feature type="compositionally biased region" description="Polar residues" evidence="3">
    <location>
        <begin position="1"/>
        <end position="18"/>
    </location>
</feature>
<gene>
    <name evidence="5" type="ORF">BJG266_LOCUS31850</name>
    <name evidence="6" type="ORF">QVE165_LOCUS46243</name>
</gene>
<dbReference type="Pfam" id="PF21071">
    <property type="entry name" value="LARP1_HEAT"/>
    <property type="match status" value="1"/>
</dbReference>
<dbReference type="SUPFAM" id="SSF46785">
    <property type="entry name" value="Winged helix' DNA-binding domain"/>
    <property type="match status" value="1"/>
</dbReference>
<evidence type="ECO:0000313" key="6">
    <source>
        <dbReference type="EMBL" id="CAF1539929.1"/>
    </source>
</evidence>
<feature type="compositionally biased region" description="Low complexity" evidence="3">
    <location>
        <begin position="106"/>
        <end position="115"/>
    </location>
</feature>
<dbReference type="InterPro" id="IPR036388">
    <property type="entry name" value="WH-like_DNA-bd_sf"/>
</dbReference>
<dbReference type="PROSITE" id="PS50961">
    <property type="entry name" value="HTH_LA"/>
    <property type="match status" value="1"/>
</dbReference>
<accession>A0A815D6R0</accession>
<evidence type="ECO:0000313" key="8">
    <source>
        <dbReference type="Proteomes" id="UP000663877"/>
    </source>
</evidence>
<feature type="domain" description="HTH La-type RNA-binding" evidence="4">
    <location>
        <begin position="256"/>
        <end position="347"/>
    </location>
</feature>
<feature type="region of interest" description="Disordered" evidence="3">
    <location>
        <begin position="562"/>
        <end position="695"/>
    </location>
</feature>
<dbReference type="InterPro" id="IPR006630">
    <property type="entry name" value="La_HTH"/>
</dbReference>
<dbReference type="Proteomes" id="UP000663832">
    <property type="component" value="Unassembled WGS sequence"/>
</dbReference>
<feature type="compositionally biased region" description="Low complexity" evidence="3">
    <location>
        <begin position="19"/>
        <end position="29"/>
    </location>
</feature>
<keyword evidence="1 2" id="KW-0694">RNA-binding</keyword>
<evidence type="ECO:0000256" key="1">
    <source>
        <dbReference type="ARBA" id="ARBA00022884"/>
    </source>
</evidence>
<feature type="compositionally biased region" description="Polar residues" evidence="3">
    <location>
        <begin position="54"/>
        <end position="64"/>
    </location>
</feature>
<dbReference type="InterPro" id="IPR045180">
    <property type="entry name" value="La_dom_prot"/>
</dbReference>
<feature type="region of interest" description="Disordered" evidence="3">
    <location>
        <begin position="710"/>
        <end position="764"/>
    </location>
</feature>
<feature type="compositionally biased region" description="Polar residues" evidence="3">
    <location>
        <begin position="982"/>
        <end position="991"/>
    </location>
</feature>
<feature type="compositionally biased region" description="Basic residues" evidence="3">
    <location>
        <begin position="398"/>
        <end position="408"/>
    </location>
</feature>
<sequence length="1016" mass="116685">MPNETAISNPTSCPAWQQSSATTNSNTNTIDTPPDSAILPPKDWPSLAEATDEQVVSSQPNTPRTRNRKGKQKWVPLPFDNTEGDTTTTVPPTTPQANTKSGTSKGNRTGRNARNGRGGNRNRTRSLDGATPKRNRKNRPAATAYNNGYQDYYAYYYYDPNGNAVKWYPDKQGKRKKKSEGLIGTELTEEGTGTTNNQIRDVHKFIFDDEAVVVDDCSFVLPYIESTYYYQPTTPSPTSDMSLTNSNEYANSLIPAYTEQQLKELLRHQVEYYFSPENLEIDIFLRQQMTKDGYIPLSLIANFNRVRSLCDNVHSIADAVQDSRVVELNDQCMIRCRIEPTRWPIIVDTNNHLIELNPDVPDFQPGKIWKTESQSMKDESNVLEKDDKSELNWNQVSAKRKKPIKKKEKKEQQAQIVPSEDVLKRDSREELDFQFDEELPNKQANVLTFAPQNRRRTTSLTLDLHEANQDEDSDFELDDNDISKLLIITPTPPSNRKHNAKNQEHTGEFTPRARMTAEIAKIINDGLRRYEEELWHHDRPKSGVEKTVTLISQDEMNAIRNKAQKSAGKKKNTNTGEITNQNTQVQTEKANTTSTATNKNQPRSPAIAIVRSNNCPPPQLEPFYRPKHLPGANQQNVSHPSTNDCVSHSLPNNLRKQSDSSPIVPLPSITDINDKNQVSDNHPEEPRTPHSRAKNIARFYPVTKDSLVVKADTPGLKRKTRHSEHPPVESSVGWVFDSRDHLTTRQRSSTTTNAPSSRQQDFYDQYPSSYNDSHYWYGNNPNSYDFYGSTPVEIPQFQHPSHSLLQQNGFTQQVYNKYKQQCLDERTKVGLGQSMEMNTLYRFWSFFLREKFNRRMYDEFKQYAVDDAKVDHRYGVECLFRFYTYGLEKHFRQEVFEDFQRETLRDYEAGQLYGLEKFWAFLKYSRQKPKINPKLEEILKNFKRLEDFRVDGASFPQQFYPTKSGIITVPPPEAVAAAAAKNSDTTNSLKTTGEHFPTRHRGQPRQPNRRTISERC</sequence>
<dbReference type="SMART" id="SM00684">
    <property type="entry name" value="DM15"/>
    <property type="match status" value="3"/>
</dbReference>
<dbReference type="GO" id="GO:0005829">
    <property type="term" value="C:cytosol"/>
    <property type="evidence" value="ECO:0007669"/>
    <property type="project" value="TreeGrafter"/>
</dbReference>
<protein>
    <recommendedName>
        <fullName evidence="4">HTH La-type RNA-binding domain-containing protein</fullName>
    </recommendedName>
</protein>
<evidence type="ECO:0000313" key="7">
    <source>
        <dbReference type="Proteomes" id="UP000663832"/>
    </source>
</evidence>
<evidence type="ECO:0000313" key="5">
    <source>
        <dbReference type="EMBL" id="CAF1292990.1"/>
    </source>
</evidence>
<feature type="compositionally biased region" description="Polar residues" evidence="3">
    <location>
        <begin position="96"/>
        <end position="105"/>
    </location>
</feature>
<name>A0A815D6R0_9BILA</name>
<proteinExistence type="predicted"/>
<comment type="caution">
    <text evidence="5">The sequence shown here is derived from an EMBL/GenBank/DDBJ whole genome shotgun (WGS) entry which is preliminary data.</text>
</comment>
<dbReference type="CDD" id="cd07323">
    <property type="entry name" value="LAM"/>
    <property type="match status" value="1"/>
</dbReference>
<feature type="compositionally biased region" description="Low complexity" evidence="3">
    <location>
        <begin position="587"/>
        <end position="600"/>
    </location>
</feature>
<dbReference type="InterPro" id="IPR036390">
    <property type="entry name" value="WH_DNA-bd_sf"/>
</dbReference>
<organism evidence="5 8">
    <name type="scientific">Adineta steineri</name>
    <dbReference type="NCBI Taxonomy" id="433720"/>
    <lineage>
        <taxon>Eukaryota</taxon>
        <taxon>Metazoa</taxon>
        <taxon>Spiralia</taxon>
        <taxon>Gnathifera</taxon>
        <taxon>Rotifera</taxon>
        <taxon>Eurotatoria</taxon>
        <taxon>Bdelloidea</taxon>
        <taxon>Adinetida</taxon>
        <taxon>Adinetidae</taxon>
        <taxon>Adineta</taxon>
    </lineage>
</organism>